<dbReference type="GO" id="GO:0004144">
    <property type="term" value="F:diacylglycerol O-acyltransferase activity"/>
    <property type="evidence" value="ECO:0007669"/>
    <property type="project" value="UniProtKB-EC"/>
</dbReference>
<organism evidence="13 14">
    <name type="scientific">Mycolicibacterium hodleri</name>
    <dbReference type="NCBI Taxonomy" id="49897"/>
    <lineage>
        <taxon>Bacteria</taxon>
        <taxon>Bacillati</taxon>
        <taxon>Actinomycetota</taxon>
        <taxon>Actinomycetes</taxon>
        <taxon>Mycobacteriales</taxon>
        <taxon>Mycobacteriaceae</taxon>
        <taxon>Mycolicibacterium</taxon>
    </lineage>
</organism>
<dbReference type="GO" id="GO:0001666">
    <property type="term" value="P:response to hypoxia"/>
    <property type="evidence" value="ECO:0007669"/>
    <property type="project" value="TreeGrafter"/>
</dbReference>
<dbReference type="Pfam" id="PF03007">
    <property type="entry name" value="WS_DGAT_cat"/>
    <property type="match status" value="1"/>
</dbReference>
<evidence type="ECO:0000259" key="12">
    <source>
        <dbReference type="Pfam" id="PF06974"/>
    </source>
</evidence>
<comment type="similarity">
    <text evidence="3">Belongs to the long-chain O-acyltransferase family.</text>
</comment>
<dbReference type="GO" id="GO:0071731">
    <property type="term" value="P:response to nitric oxide"/>
    <property type="evidence" value="ECO:0007669"/>
    <property type="project" value="TreeGrafter"/>
</dbReference>
<evidence type="ECO:0000256" key="2">
    <source>
        <dbReference type="ARBA" id="ARBA00005189"/>
    </source>
</evidence>
<evidence type="ECO:0000313" key="14">
    <source>
        <dbReference type="Proteomes" id="UP000320095"/>
    </source>
</evidence>
<dbReference type="RefSeq" id="WP_140694285.1">
    <property type="nucleotide sequence ID" value="NZ_RCZG01000008.1"/>
</dbReference>
<keyword evidence="5" id="KW-0444">Lipid biosynthesis</keyword>
<dbReference type="InterPro" id="IPR004255">
    <property type="entry name" value="O-acyltransferase_WSD1_N"/>
</dbReference>
<evidence type="ECO:0000313" key="13">
    <source>
        <dbReference type="EMBL" id="TPG32414.1"/>
    </source>
</evidence>
<protein>
    <recommendedName>
        <fullName evidence="4">diacylglycerol O-acyltransferase</fullName>
        <ecNumber evidence="4">2.3.1.20</ecNumber>
    </recommendedName>
</protein>
<dbReference type="EMBL" id="RCZG01000008">
    <property type="protein sequence ID" value="TPG32414.1"/>
    <property type="molecule type" value="Genomic_DNA"/>
</dbReference>
<dbReference type="UniPathway" id="UPA00282"/>
<feature type="domain" description="O-acyltransferase WSD1-like N-terminal" evidence="11">
    <location>
        <begin position="21"/>
        <end position="284"/>
    </location>
</feature>
<keyword evidence="8" id="KW-0443">Lipid metabolism</keyword>
<dbReference type="Proteomes" id="UP000320095">
    <property type="component" value="Unassembled WGS sequence"/>
</dbReference>
<keyword evidence="7" id="KW-0319">Glycerol metabolism</keyword>
<evidence type="ECO:0000259" key="11">
    <source>
        <dbReference type="Pfam" id="PF03007"/>
    </source>
</evidence>
<comment type="pathway">
    <text evidence="1">Glycerolipid metabolism; triacylglycerol biosynthesis.</text>
</comment>
<dbReference type="EC" id="2.3.1.20" evidence="4"/>
<keyword evidence="14" id="KW-1185">Reference proteome</keyword>
<dbReference type="PANTHER" id="PTHR31650">
    <property type="entry name" value="O-ACYLTRANSFERASE (WSD1-LIKE) FAMILY PROTEIN"/>
    <property type="match status" value="1"/>
</dbReference>
<evidence type="ECO:0000256" key="4">
    <source>
        <dbReference type="ARBA" id="ARBA00013244"/>
    </source>
</evidence>
<dbReference type="GO" id="GO:0019432">
    <property type="term" value="P:triglyceride biosynthetic process"/>
    <property type="evidence" value="ECO:0007669"/>
    <property type="project" value="UniProtKB-UniPathway"/>
</dbReference>
<comment type="catalytic activity">
    <reaction evidence="10">
        <text>an acyl-CoA + a 1,2-diacyl-sn-glycerol = a triacyl-sn-glycerol + CoA</text>
        <dbReference type="Rhea" id="RHEA:10868"/>
        <dbReference type="ChEBI" id="CHEBI:17815"/>
        <dbReference type="ChEBI" id="CHEBI:57287"/>
        <dbReference type="ChEBI" id="CHEBI:58342"/>
        <dbReference type="ChEBI" id="CHEBI:64615"/>
        <dbReference type="EC" id="2.3.1.20"/>
    </reaction>
</comment>
<dbReference type="OrthoDB" id="9810950at2"/>
<dbReference type="GO" id="GO:0006071">
    <property type="term" value="P:glycerol metabolic process"/>
    <property type="evidence" value="ECO:0007669"/>
    <property type="project" value="UniProtKB-KW"/>
</dbReference>
<proteinExistence type="inferred from homology"/>
<keyword evidence="9" id="KW-0012">Acyltransferase</keyword>
<dbReference type="Pfam" id="PF06974">
    <property type="entry name" value="WS_DGAT_C"/>
    <property type="match status" value="1"/>
</dbReference>
<accession>A0A502E4Z5</accession>
<dbReference type="AlphaFoldDB" id="A0A502E4Z5"/>
<dbReference type="GO" id="GO:0005886">
    <property type="term" value="C:plasma membrane"/>
    <property type="evidence" value="ECO:0007669"/>
    <property type="project" value="TreeGrafter"/>
</dbReference>
<keyword evidence="6" id="KW-0808">Transferase</keyword>
<evidence type="ECO:0000256" key="3">
    <source>
        <dbReference type="ARBA" id="ARBA00009587"/>
    </source>
</evidence>
<evidence type="ECO:0000256" key="7">
    <source>
        <dbReference type="ARBA" id="ARBA00022798"/>
    </source>
</evidence>
<dbReference type="InterPro" id="IPR023213">
    <property type="entry name" value="CAT-like_dom_sf"/>
</dbReference>
<name>A0A502E4Z5_9MYCO</name>
<evidence type="ECO:0000256" key="5">
    <source>
        <dbReference type="ARBA" id="ARBA00022516"/>
    </source>
</evidence>
<dbReference type="GO" id="GO:0051701">
    <property type="term" value="P:biological process involved in interaction with host"/>
    <property type="evidence" value="ECO:0007669"/>
    <property type="project" value="TreeGrafter"/>
</dbReference>
<dbReference type="InterPro" id="IPR009721">
    <property type="entry name" value="O-acyltransferase_WSD1_C"/>
</dbReference>
<dbReference type="InterPro" id="IPR045034">
    <property type="entry name" value="O-acyltransferase_WSD1-like"/>
</dbReference>
<dbReference type="PANTHER" id="PTHR31650:SF1">
    <property type="entry name" value="WAX ESTER SYNTHASE_DIACYLGLYCEROL ACYLTRANSFERASE 4-RELATED"/>
    <property type="match status" value="1"/>
</dbReference>
<comment type="pathway">
    <text evidence="2">Lipid metabolism.</text>
</comment>
<sequence length="470" mass="50311">MNDLAAEALAELRNWGNEPELNALDALMWRTEHPPANSWTGVVLEIFDSSPEWDRVVRAHEWALQVVPRFAEKIVEPVLPVGPPLWTADPYFDLSYHLRRARLPDPGTMQQLLEVAQTQAVTPLDRNRSPWVALFVEGLEGGRSAYVLQAHHVLMDGAGATELFARIMNSTRDARTPAAPKFDVARAAFTPQQATSRGISQLATAIPGLAAKVGAAVAGVVGNPARAARYATSVVRVVKPNPTPVPELLRGGSRTAWRFGVLECQLRDLKKAGAAVGGTVNDVFVAAILGGLREYYKAQGLELPDLPISMPVSVRRAGDDLGGNRFTGAFFAAPSGTADPAARVREMRERVSVVRGEPALDVMGSVTPLLNFAPASVVSSAIQLMTTSAVVTTSSWPGLSKPVYMAGAKFERMYVFGPLPGTSMCAAMCTHVGTCCIGINVDGTAFPNIDSLWPAMQQGLDQVLALQANP</sequence>
<feature type="domain" description="O-acyltransferase WSD1 C-terminal" evidence="12">
    <location>
        <begin position="323"/>
        <end position="462"/>
    </location>
</feature>
<evidence type="ECO:0000256" key="6">
    <source>
        <dbReference type="ARBA" id="ARBA00022679"/>
    </source>
</evidence>
<dbReference type="SUPFAM" id="SSF52777">
    <property type="entry name" value="CoA-dependent acyltransferases"/>
    <property type="match status" value="1"/>
</dbReference>
<reference evidence="13 14" key="1">
    <citation type="journal article" date="2019" name="Environ. Microbiol.">
        <title>Species interactions and distinct microbial communities in high Arctic permafrost affected cryosols are associated with the CH4 and CO2 gas fluxes.</title>
        <authorList>
            <person name="Altshuler I."/>
            <person name="Hamel J."/>
            <person name="Turney S."/>
            <person name="Magnuson E."/>
            <person name="Levesque R."/>
            <person name="Greer C."/>
            <person name="Whyte L.G."/>
        </authorList>
    </citation>
    <scope>NUCLEOTIDE SEQUENCE [LARGE SCALE GENOMIC DNA]</scope>
    <source>
        <strain evidence="13 14">S5.20</strain>
    </source>
</reference>
<evidence type="ECO:0000256" key="8">
    <source>
        <dbReference type="ARBA" id="ARBA00023098"/>
    </source>
</evidence>
<dbReference type="Gene3D" id="3.30.559.10">
    <property type="entry name" value="Chloramphenicol acetyltransferase-like domain"/>
    <property type="match status" value="1"/>
</dbReference>
<comment type="caution">
    <text evidence="13">The sequence shown here is derived from an EMBL/GenBank/DDBJ whole genome shotgun (WGS) entry which is preliminary data.</text>
</comment>
<evidence type="ECO:0000256" key="10">
    <source>
        <dbReference type="ARBA" id="ARBA00048109"/>
    </source>
</evidence>
<evidence type="ECO:0000256" key="1">
    <source>
        <dbReference type="ARBA" id="ARBA00004771"/>
    </source>
</evidence>
<gene>
    <name evidence="13" type="ORF">EAH80_19210</name>
</gene>
<evidence type="ECO:0000256" key="9">
    <source>
        <dbReference type="ARBA" id="ARBA00023315"/>
    </source>
</evidence>